<dbReference type="PANTHER" id="PTHR23089">
    <property type="entry name" value="HISTIDINE TRIAD HIT PROTEIN"/>
    <property type="match status" value="1"/>
</dbReference>
<sequence length="139" mass="15316">MVPPCHVAAATCHGVLPRGPVGCDDERVQPYTGSDFYCDVALRDTAALDVVHEDERVLAYHHTRPFWDVHLVVVPKRHISSLTTATAADAEDLRALLVVVQQVARTVEERYGAACVETNLGAYQDSKHLHVHVHCGDVR</sequence>
<evidence type="ECO:0000313" key="6">
    <source>
        <dbReference type="Proteomes" id="UP000435304"/>
    </source>
</evidence>
<dbReference type="Gene3D" id="3.30.428.10">
    <property type="entry name" value="HIT-like"/>
    <property type="match status" value="1"/>
</dbReference>
<dbReference type="Proteomes" id="UP000435304">
    <property type="component" value="Unassembled WGS sequence"/>
</dbReference>
<keyword evidence="6" id="KW-1185">Reference proteome</keyword>
<organism evidence="5 6">
    <name type="scientific">Auraticoccus cholistanensis</name>
    <dbReference type="NCBI Taxonomy" id="2656650"/>
    <lineage>
        <taxon>Bacteria</taxon>
        <taxon>Bacillati</taxon>
        <taxon>Actinomycetota</taxon>
        <taxon>Actinomycetes</taxon>
        <taxon>Propionibacteriales</taxon>
        <taxon>Propionibacteriaceae</taxon>
        <taxon>Auraticoccus</taxon>
    </lineage>
</organism>
<evidence type="ECO:0000256" key="1">
    <source>
        <dbReference type="PIRSR" id="PIRSR601310-1"/>
    </source>
</evidence>
<evidence type="ECO:0000259" key="4">
    <source>
        <dbReference type="PROSITE" id="PS51084"/>
    </source>
</evidence>
<dbReference type="PROSITE" id="PS51084">
    <property type="entry name" value="HIT_2"/>
    <property type="match status" value="1"/>
</dbReference>
<comment type="caution">
    <text evidence="5">The sequence shown here is derived from an EMBL/GenBank/DDBJ whole genome shotgun (WGS) entry which is preliminary data.</text>
</comment>
<accession>A0A6A9UTT0</accession>
<evidence type="ECO:0000256" key="2">
    <source>
        <dbReference type="PIRSR" id="PIRSR601310-3"/>
    </source>
</evidence>
<dbReference type="Pfam" id="PF01230">
    <property type="entry name" value="HIT"/>
    <property type="match status" value="1"/>
</dbReference>
<dbReference type="InterPro" id="IPR011146">
    <property type="entry name" value="HIT-like"/>
</dbReference>
<evidence type="ECO:0000313" key="5">
    <source>
        <dbReference type="EMBL" id="MVA76233.1"/>
    </source>
</evidence>
<dbReference type="InterPro" id="IPR001310">
    <property type="entry name" value="Histidine_triad_HIT"/>
</dbReference>
<gene>
    <name evidence="5" type="ORF">GC722_09375</name>
</gene>
<name>A0A6A9UTT0_9ACTN</name>
<feature type="domain" description="HIT" evidence="4">
    <location>
        <begin position="36"/>
        <end position="139"/>
    </location>
</feature>
<reference evidence="5 6" key="1">
    <citation type="submission" date="2019-12" db="EMBL/GenBank/DDBJ databases">
        <title>Auraticoccus cholistani sp. nov., an actinomycete isolated from soil of Cholistan desert.</title>
        <authorList>
            <person name="Cheema M.T."/>
        </authorList>
    </citation>
    <scope>NUCLEOTIDE SEQUENCE [LARGE SCALE GENOMIC DNA]</scope>
    <source>
        <strain evidence="5 6">F435</strain>
    </source>
</reference>
<evidence type="ECO:0000256" key="3">
    <source>
        <dbReference type="PROSITE-ProRule" id="PRU00464"/>
    </source>
</evidence>
<dbReference type="SUPFAM" id="SSF54197">
    <property type="entry name" value="HIT-like"/>
    <property type="match status" value="1"/>
</dbReference>
<dbReference type="InterPro" id="IPR036265">
    <property type="entry name" value="HIT-like_sf"/>
</dbReference>
<dbReference type="AlphaFoldDB" id="A0A6A9UTT0"/>
<dbReference type="EMBL" id="WPCU01000005">
    <property type="protein sequence ID" value="MVA76233.1"/>
    <property type="molecule type" value="Genomic_DNA"/>
</dbReference>
<proteinExistence type="predicted"/>
<feature type="active site" description="Tele-AMP-histidine intermediate" evidence="1">
    <location>
        <position position="130"/>
    </location>
</feature>
<feature type="short sequence motif" description="Histidine triad motif" evidence="2 3">
    <location>
        <begin position="128"/>
        <end position="132"/>
    </location>
</feature>
<dbReference type="GO" id="GO:0003824">
    <property type="term" value="F:catalytic activity"/>
    <property type="evidence" value="ECO:0007669"/>
    <property type="project" value="InterPro"/>
</dbReference>
<protein>
    <submittedName>
        <fullName evidence="5">HIT domain-containing protein</fullName>
    </submittedName>
</protein>